<evidence type="ECO:0000256" key="6">
    <source>
        <dbReference type="ARBA" id="ARBA00022833"/>
    </source>
</evidence>
<feature type="domain" description="Csd3-like second N-terminal" evidence="10">
    <location>
        <begin position="158"/>
        <end position="276"/>
    </location>
</feature>
<evidence type="ECO:0000259" key="9">
    <source>
        <dbReference type="Pfam" id="PF01551"/>
    </source>
</evidence>
<evidence type="ECO:0000256" key="3">
    <source>
        <dbReference type="ARBA" id="ARBA00022670"/>
    </source>
</evidence>
<sequence>MLDLPQSEETPQLRLQAPVTQTAHVETPTVTVGSIANAAIQQTPTSEPRKQLPESYVRTLEVGSGDTLMKILLEAGINRGDAYTAIEALREEYDPRRLRPGQKIEVTFQPGLHEDMPHSFEEMRLNTGFNHNVYVSRETGGVYKAHEEVKDLVTTLRHAEGTIDSSLYVAATEAGLPASLLMEFIFAYSFDVDFQRDIQKGDRFQIMYEEVATEDGKHKKVGNILFASLNTGGRALPIYRYEDKEGRVAYYDDQGKSAQKALMRTPINGARLSSGFGKRRHPILGYSKMHTGIDFAAPSGTPIFAAGDGVIDYAARKGGYGKYIRIRHNSEYQTAYAHMRAFKKGTYKGKRVKQGDIIGYVGTTGRSTGPHLHYEIIKNGRKTNPLRVRMPAGKKLAGQELDRFFAVKSKFETEYAKLAPTTSIERLASAE</sequence>
<reference evidence="11" key="2">
    <citation type="submission" date="2020-09" db="EMBL/GenBank/DDBJ databases">
        <authorList>
            <person name="Sun Q."/>
            <person name="Zhou Y."/>
        </authorList>
    </citation>
    <scope>NUCLEOTIDE SEQUENCE</scope>
    <source>
        <strain evidence="11">CGMCC 1.15254</strain>
    </source>
</reference>
<evidence type="ECO:0000256" key="2">
    <source>
        <dbReference type="ARBA" id="ARBA00004196"/>
    </source>
</evidence>
<dbReference type="Gene3D" id="2.70.70.10">
    <property type="entry name" value="Glucose Permease (Domain IIA)"/>
    <property type="match status" value="1"/>
</dbReference>
<dbReference type="PANTHER" id="PTHR21666:SF288">
    <property type="entry name" value="CELL DIVISION PROTEIN YTFB"/>
    <property type="match status" value="1"/>
</dbReference>
<evidence type="ECO:0000256" key="4">
    <source>
        <dbReference type="ARBA" id="ARBA00022723"/>
    </source>
</evidence>
<evidence type="ECO:0000313" key="11">
    <source>
        <dbReference type="EMBL" id="GGF71415.1"/>
    </source>
</evidence>
<dbReference type="GO" id="GO:0006508">
    <property type="term" value="P:proteolysis"/>
    <property type="evidence" value="ECO:0007669"/>
    <property type="project" value="UniProtKB-KW"/>
</dbReference>
<name>A0A917C6J2_9PROT</name>
<dbReference type="GO" id="GO:0046872">
    <property type="term" value="F:metal ion binding"/>
    <property type="evidence" value="ECO:0007669"/>
    <property type="project" value="UniProtKB-KW"/>
</dbReference>
<dbReference type="Pfam" id="PF01551">
    <property type="entry name" value="Peptidase_M23"/>
    <property type="match status" value="1"/>
</dbReference>
<dbReference type="InterPro" id="IPR016047">
    <property type="entry name" value="M23ase_b-sheet_dom"/>
</dbReference>
<dbReference type="InterPro" id="IPR011055">
    <property type="entry name" value="Dup_hybrid_motif"/>
</dbReference>
<keyword evidence="12" id="KW-1185">Reference proteome</keyword>
<evidence type="ECO:0000313" key="12">
    <source>
        <dbReference type="Proteomes" id="UP000632498"/>
    </source>
</evidence>
<evidence type="ECO:0000256" key="7">
    <source>
        <dbReference type="ARBA" id="ARBA00023049"/>
    </source>
</evidence>
<keyword evidence="3" id="KW-0645">Protease</keyword>
<feature type="domain" description="M23ase beta-sheet core" evidence="9">
    <location>
        <begin position="288"/>
        <end position="385"/>
    </location>
</feature>
<dbReference type="GO" id="GO:0030313">
    <property type="term" value="C:cell envelope"/>
    <property type="evidence" value="ECO:0007669"/>
    <property type="project" value="UniProtKB-SubCell"/>
</dbReference>
<evidence type="ECO:0000256" key="1">
    <source>
        <dbReference type="ARBA" id="ARBA00001947"/>
    </source>
</evidence>
<comment type="caution">
    <text evidence="11">The sequence shown here is derived from an EMBL/GenBank/DDBJ whole genome shotgun (WGS) entry which is preliminary data.</text>
</comment>
<evidence type="ECO:0000256" key="8">
    <source>
        <dbReference type="SAM" id="MobiDB-lite"/>
    </source>
</evidence>
<keyword evidence="7" id="KW-0482">Metalloprotease</keyword>
<dbReference type="FunFam" id="2.70.70.10:FF:000006">
    <property type="entry name" value="M23 family peptidase"/>
    <property type="match status" value="1"/>
</dbReference>
<dbReference type="Pfam" id="PF19425">
    <property type="entry name" value="Csd3_N2"/>
    <property type="match status" value="1"/>
</dbReference>
<reference evidence="11" key="1">
    <citation type="journal article" date="2014" name="Int. J. Syst. Evol. Microbiol.">
        <title>Complete genome sequence of Corynebacterium casei LMG S-19264T (=DSM 44701T), isolated from a smear-ripened cheese.</title>
        <authorList>
            <consortium name="US DOE Joint Genome Institute (JGI-PGF)"/>
            <person name="Walter F."/>
            <person name="Albersmeier A."/>
            <person name="Kalinowski J."/>
            <person name="Ruckert C."/>
        </authorList>
    </citation>
    <scope>NUCLEOTIDE SEQUENCE</scope>
    <source>
        <strain evidence="11">CGMCC 1.15254</strain>
    </source>
</reference>
<dbReference type="SUPFAM" id="SSF51261">
    <property type="entry name" value="Duplicated hybrid motif"/>
    <property type="match status" value="1"/>
</dbReference>
<comment type="cofactor">
    <cofactor evidence="1">
        <name>Zn(2+)</name>
        <dbReference type="ChEBI" id="CHEBI:29105"/>
    </cofactor>
</comment>
<keyword evidence="5" id="KW-0378">Hydrolase</keyword>
<dbReference type="Gene3D" id="3.10.450.350">
    <property type="match status" value="2"/>
</dbReference>
<protein>
    <recommendedName>
        <fullName evidence="13">Peptidase M23</fullName>
    </recommendedName>
</protein>
<keyword evidence="4" id="KW-0479">Metal-binding</keyword>
<dbReference type="PANTHER" id="PTHR21666">
    <property type="entry name" value="PEPTIDASE-RELATED"/>
    <property type="match status" value="1"/>
</dbReference>
<dbReference type="EMBL" id="BMHV01000022">
    <property type="protein sequence ID" value="GGF71415.1"/>
    <property type="molecule type" value="Genomic_DNA"/>
</dbReference>
<organism evidence="11 12">
    <name type="scientific">Terasakiella brassicae</name>
    <dbReference type="NCBI Taxonomy" id="1634917"/>
    <lineage>
        <taxon>Bacteria</taxon>
        <taxon>Pseudomonadati</taxon>
        <taxon>Pseudomonadota</taxon>
        <taxon>Alphaproteobacteria</taxon>
        <taxon>Rhodospirillales</taxon>
        <taxon>Terasakiellaceae</taxon>
        <taxon>Terasakiella</taxon>
    </lineage>
</organism>
<evidence type="ECO:0000256" key="5">
    <source>
        <dbReference type="ARBA" id="ARBA00022801"/>
    </source>
</evidence>
<comment type="subcellular location">
    <subcellularLocation>
        <location evidence="2">Cell envelope</location>
    </subcellularLocation>
</comment>
<proteinExistence type="predicted"/>
<feature type="region of interest" description="Disordered" evidence="8">
    <location>
        <begin position="1"/>
        <end position="20"/>
    </location>
</feature>
<dbReference type="Proteomes" id="UP000632498">
    <property type="component" value="Unassembled WGS sequence"/>
</dbReference>
<evidence type="ECO:0008006" key="13">
    <source>
        <dbReference type="Google" id="ProtNLM"/>
    </source>
</evidence>
<keyword evidence="6" id="KW-0862">Zinc</keyword>
<dbReference type="InterPro" id="IPR045834">
    <property type="entry name" value="Csd3_N2"/>
</dbReference>
<dbReference type="AlphaFoldDB" id="A0A917C6J2"/>
<dbReference type="CDD" id="cd12797">
    <property type="entry name" value="M23_peptidase"/>
    <property type="match status" value="1"/>
</dbReference>
<dbReference type="InterPro" id="IPR050570">
    <property type="entry name" value="Cell_wall_metabolism_enzyme"/>
</dbReference>
<dbReference type="GO" id="GO:0004222">
    <property type="term" value="F:metalloendopeptidase activity"/>
    <property type="evidence" value="ECO:0007669"/>
    <property type="project" value="TreeGrafter"/>
</dbReference>
<gene>
    <name evidence="11" type="ORF">GCM10011332_26750</name>
</gene>
<accession>A0A917C6J2</accession>
<evidence type="ECO:0000259" key="10">
    <source>
        <dbReference type="Pfam" id="PF19425"/>
    </source>
</evidence>